<comment type="caution">
    <text evidence="2">The sequence shown here is derived from an EMBL/GenBank/DDBJ whole genome shotgun (WGS) entry which is preliminary data.</text>
</comment>
<feature type="region of interest" description="Disordered" evidence="1">
    <location>
        <begin position="1"/>
        <end position="20"/>
    </location>
</feature>
<organism evidence="2 3">
    <name type="scientific">Natrinema soli</name>
    <dbReference type="NCBI Taxonomy" id="1930624"/>
    <lineage>
        <taxon>Archaea</taxon>
        <taxon>Methanobacteriati</taxon>
        <taxon>Methanobacteriota</taxon>
        <taxon>Stenosarchaea group</taxon>
        <taxon>Halobacteria</taxon>
        <taxon>Halobacteriales</taxon>
        <taxon>Natrialbaceae</taxon>
        <taxon>Natrinema</taxon>
    </lineage>
</organism>
<evidence type="ECO:0000256" key="1">
    <source>
        <dbReference type="SAM" id="MobiDB-lite"/>
    </source>
</evidence>
<dbReference type="Proteomes" id="UP001596383">
    <property type="component" value="Unassembled WGS sequence"/>
</dbReference>
<dbReference type="EMBL" id="JBHSWV010000596">
    <property type="protein sequence ID" value="MFC6768633.1"/>
    <property type="molecule type" value="Genomic_DNA"/>
</dbReference>
<dbReference type="AlphaFoldDB" id="A0ABD5SZJ7"/>
<proteinExistence type="predicted"/>
<name>A0ABD5SZJ7_9EURY</name>
<evidence type="ECO:0000313" key="2">
    <source>
        <dbReference type="EMBL" id="MFC6768633.1"/>
    </source>
</evidence>
<accession>A0ABD5SZJ7</accession>
<reference evidence="2 3" key="1">
    <citation type="journal article" date="2019" name="Int. J. Syst. Evol. Microbiol.">
        <title>The Global Catalogue of Microorganisms (GCM) 10K type strain sequencing project: providing services to taxonomists for standard genome sequencing and annotation.</title>
        <authorList>
            <consortium name="The Broad Institute Genomics Platform"/>
            <consortium name="The Broad Institute Genome Sequencing Center for Infectious Disease"/>
            <person name="Wu L."/>
            <person name="Ma J."/>
        </authorList>
    </citation>
    <scope>NUCLEOTIDE SEQUENCE [LARGE SCALE GENOMIC DNA]</scope>
    <source>
        <strain evidence="2 3">LMG 29247</strain>
    </source>
</reference>
<evidence type="ECO:0000313" key="3">
    <source>
        <dbReference type="Proteomes" id="UP001596383"/>
    </source>
</evidence>
<gene>
    <name evidence="2" type="ORF">ACFQE6_27565</name>
</gene>
<sequence length="112" mass="12803">MSSPIEELNTGYDPERNDFAGGSITLGDQYLFPVEFPVDTVRSILEDQVEDYGHEIRDSTDPYFSIDTGDSARYDLLYTDEDEGVKAIAEYDTDIGEAMSFWKIEELLEEQR</sequence>
<dbReference type="RefSeq" id="WP_273741384.1">
    <property type="nucleotide sequence ID" value="NZ_JAQIVI010000596.1"/>
</dbReference>
<protein>
    <submittedName>
        <fullName evidence="2">Uncharacterized protein</fullName>
    </submittedName>
</protein>
<keyword evidence="3" id="KW-1185">Reference proteome</keyword>